<dbReference type="InterPro" id="IPR026001">
    <property type="entry name" value="Abi-like_C"/>
</dbReference>
<accession>A0A6B1FBQ0</accession>
<dbReference type="AlphaFoldDB" id="A0A6B1FBQ0"/>
<reference evidence="2" key="1">
    <citation type="submission" date="2019-09" db="EMBL/GenBank/DDBJ databases">
        <title>Characterisation of the sponge microbiome using genome-centric metagenomics.</title>
        <authorList>
            <person name="Engelberts J.P."/>
            <person name="Robbins S.J."/>
            <person name="De Goeij J.M."/>
            <person name="Aranda M."/>
            <person name="Bell S.C."/>
            <person name="Webster N.S."/>
        </authorList>
    </citation>
    <scope>NUCLEOTIDE SEQUENCE</scope>
    <source>
        <strain evidence="2">SB0676_bin_10</strain>
    </source>
</reference>
<gene>
    <name evidence="2" type="ORF">F4162_05210</name>
</gene>
<proteinExistence type="predicted"/>
<name>A0A6B1FBQ0_9SYNE</name>
<comment type="caution">
    <text evidence="2">The sequence shown here is derived from an EMBL/GenBank/DDBJ whole genome shotgun (WGS) entry which is preliminary data.</text>
</comment>
<sequence>MSDWYPAIRECCAYWDGAAMLHQTFQSFESDFEGENDACIDSAKSIVECVCRLIIDELDDPSDPKRPEKANPSLVRWVSSAAKVLKLSRKADDHVMSDFMSGHTKLAEALNNLRNSCGPVSHGRPAFLDRLSQHHRRAGVLAADAIVALLHQAYLKTERNLSHTREPYDNFSTRHKVLDKNCAFLEAKIDEDGSLVVTIALPNGADPLSVKILISEFLFYLERPGYVETFNASLGVQESDSRRNRRAA</sequence>
<dbReference type="Pfam" id="PF14355">
    <property type="entry name" value="Abi_C"/>
    <property type="match status" value="1"/>
</dbReference>
<dbReference type="EMBL" id="VYDO01000170">
    <property type="protein sequence ID" value="MYG38383.1"/>
    <property type="molecule type" value="Genomic_DNA"/>
</dbReference>
<organism evidence="2">
    <name type="scientific">Synechococcus sp. SB0676_bin_10</name>
    <dbReference type="NCBI Taxonomy" id="2604869"/>
    <lineage>
        <taxon>Bacteria</taxon>
        <taxon>Bacillati</taxon>
        <taxon>Cyanobacteriota</taxon>
        <taxon>Cyanophyceae</taxon>
        <taxon>Synechococcales</taxon>
        <taxon>Synechococcaceae</taxon>
        <taxon>Synechococcus</taxon>
    </lineage>
</organism>
<evidence type="ECO:0000259" key="1">
    <source>
        <dbReference type="Pfam" id="PF14355"/>
    </source>
</evidence>
<evidence type="ECO:0000313" key="2">
    <source>
        <dbReference type="EMBL" id="MYG38383.1"/>
    </source>
</evidence>
<protein>
    <submittedName>
        <fullName evidence="2">Abortive infection family protein</fullName>
    </submittedName>
</protein>
<feature type="domain" description="Abortive infection protein-like C-terminal" evidence="1">
    <location>
        <begin position="77"/>
        <end position="151"/>
    </location>
</feature>